<proteinExistence type="predicted"/>
<name>A0ABR3D4I7_NEUIN</name>
<gene>
    <name evidence="2" type="ORF">QR685DRAFT_80822</name>
</gene>
<evidence type="ECO:0008006" key="4">
    <source>
        <dbReference type="Google" id="ProtNLM"/>
    </source>
</evidence>
<feature type="signal peptide" evidence="1">
    <location>
        <begin position="1"/>
        <end position="18"/>
    </location>
</feature>
<protein>
    <recommendedName>
        <fullName evidence="4">Secreted protein</fullName>
    </recommendedName>
</protein>
<keyword evidence="1" id="KW-0732">Signal</keyword>
<evidence type="ECO:0000313" key="2">
    <source>
        <dbReference type="EMBL" id="KAL0467232.1"/>
    </source>
</evidence>
<sequence>MSLALGYVLGFLDVYILALEDIVHCSWVRHKGACLYTDQVHVNQLRAKYILVGTSRQNRGVPAFTALDTRSSRSASRKTPTDIQK</sequence>
<comment type="caution">
    <text evidence="2">The sequence shown here is derived from an EMBL/GenBank/DDBJ whole genome shotgun (WGS) entry which is preliminary data.</text>
</comment>
<reference evidence="2 3" key="1">
    <citation type="submission" date="2023-09" db="EMBL/GenBank/DDBJ databases">
        <title>Multi-omics analysis of a traditional fermented food reveals byproduct-associated fungal strains for waste-to-food upcycling.</title>
        <authorList>
            <consortium name="Lawrence Berkeley National Laboratory"/>
            <person name="Rekdal V.M."/>
            <person name="Villalobos-Escobedo J.M."/>
            <person name="Rodriguez-Valeron N."/>
            <person name="Garcia M.O."/>
            <person name="Vasquez D.P."/>
            <person name="Damayanti I."/>
            <person name="Sorensen P.M."/>
            <person name="Baidoo E.E."/>
            <person name="De Carvalho A.C."/>
            <person name="Riley R."/>
            <person name="Lipzen A."/>
            <person name="He G."/>
            <person name="Yan M."/>
            <person name="Haridas S."/>
            <person name="Daum C."/>
            <person name="Yoshinaga Y."/>
            <person name="Ng V."/>
            <person name="Grigoriev I.V."/>
            <person name="Munk R."/>
            <person name="Nuraida L."/>
            <person name="Wijaya C.H."/>
            <person name="Morales P.-C."/>
            <person name="Keasling J.D."/>
        </authorList>
    </citation>
    <scope>NUCLEOTIDE SEQUENCE [LARGE SCALE GENOMIC DNA]</scope>
    <source>
        <strain evidence="2 3">FGSC 2613</strain>
    </source>
</reference>
<evidence type="ECO:0000256" key="1">
    <source>
        <dbReference type="SAM" id="SignalP"/>
    </source>
</evidence>
<dbReference type="EMBL" id="JAVLET010000010">
    <property type="protein sequence ID" value="KAL0467232.1"/>
    <property type="molecule type" value="Genomic_DNA"/>
</dbReference>
<dbReference type="Proteomes" id="UP001451303">
    <property type="component" value="Unassembled WGS sequence"/>
</dbReference>
<evidence type="ECO:0000313" key="3">
    <source>
        <dbReference type="Proteomes" id="UP001451303"/>
    </source>
</evidence>
<accession>A0ABR3D4I7</accession>
<keyword evidence="3" id="KW-1185">Reference proteome</keyword>
<organism evidence="2 3">
    <name type="scientific">Neurospora intermedia</name>
    <dbReference type="NCBI Taxonomy" id="5142"/>
    <lineage>
        <taxon>Eukaryota</taxon>
        <taxon>Fungi</taxon>
        <taxon>Dikarya</taxon>
        <taxon>Ascomycota</taxon>
        <taxon>Pezizomycotina</taxon>
        <taxon>Sordariomycetes</taxon>
        <taxon>Sordariomycetidae</taxon>
        <taxon>Sordariales</taxon>
        <taxon>Sordariaceae</taxon>
        <taxon>Neurospora</taxon>
    </lineage>
</organism>
<feature type="chain" id="PRO_5047207909" description="Secreted protein" evidence="1">
    <location>
        <begin position="19"/>
        <end position="85"/>
    </location>
</feature>